<protein>
    <submittedName>
        <fullName evidence="4">Uncharacterized protein</fullName>
    </submittedName>
</protein>
<gene>
    <name evidence="4" type="primary">LOC139353654</name>
</gene>
<dbReference type="PANTHER" id="PTHR33481">
    <property type="entry name" value="REVERSE TRANSCRIPTASE"/>
    <property type="match status" value="1"/>
</dbReference>
<dbReference type="InterPro" id="IPR036397">
    <property type="entry name" value="RNaseH_sf"/>
</dbReference>
<dbReference type="GeneID" id="139353654"/>
<dbReference type="Pfam" id="PF00075">
    <property type="entry name" value="RNase_H"/>
    <property type="match status" value="1"/>
</dbReference>
<proteinExistence type="predicted"/>
<dbReference type="InterPro" id="IPR002156">
    <property type="entry name" value="RNaseH_domain"/>
</dbReference>
<dbReference type="SUPFAM" id="SSF53098">
    <property type="entry name" value="Ribonuclease H-like"/>
    <property type="match status" value="1"/>
</dbReference>
<dbReference type="SUPFAM" id="SSF56672">
    <property type="entry name" value="DNA/RNA polymerases"/>
    <property type="match status" value="1"/>
</dbReference>
<dbReference type="Proteomes" id="UP001652628">
    <property type="component" value="Chromosome Y"/>
</dbReference>
<dbReference type="PROSITE" id="PS50878">
    <property type="entry name" value="RT_POL"/>
    <property type="match status" value="1"/>
</dbReference>
<dbReference type="InterPro" id="IPR012337">
    <property type="entry name" value="RNaseH-like_sf"/>
</dbReference>
<dbReference type="Gene3D" id="3.30.420.10">
    <property type="entry name" value="Ribonuclease H-like superfamily/Ribonuclease H"/>
    <property type="match status" value="1"/>
</dbReference>
<dbReference type="CDD" id="cd01650">
    <property type="entry name" value="RT_nLTR_like"/>
    <property type="match status" value="1"/>
</dbReference>
<dbReference type="InterPro" id="IPR000477">
    <property type="entry name" value="RT_dom"/>
</dbReference>
<accession>A0ABM4TVV5</accession>
<dbReference type="PANTHER" id="PTHR33481:SF1">
    <property type="entry name" value="ENDONUCLEASE_EXONUCLEASE_PHOSPHATASE DOMAIN-CONTAINING PROTEIN-RELATED"/>
    <property type="match status" value="1"/>
</dbReference>
<keyword evidence="3" id="KW-1185">Reference proteome</keyword>
<feature type="domain" description="RNase H type-1" evidence="2">
    <location>
        <begin position="389"/>
        <end position="519"/>
    </location>
</feature>
<dbReference type="PROSITE" id="PS50879">
    <property type="entry name" value="RNASE_H_1"/>
    <property type="match status" value="1"/>
</dbReference>
<dbReference type="RefSeq" id="XP_070854106.1">
    <property type="nucleotide sequence ID" value="XM_070998005.1"/>
</dbReference>
<evidence type="ECO:0000313" key="3">
    <source>
        <dbReference type="Proteomes" id="UP001652628"/>
    </source>
</evidence>
<evidence type="ECO:0000259" key="1">
    <source>
        <dbReference type="PROSITE" id="PS50878"/>
    </source>
</evidence>
<dbReference type="Pfam" id="PF00078">
    <property type="entry name" value="RVT_1"/>
    <property type="match status" value="1"/>
</dbReference>
<evidence type="ECO:0000313" key="4">
    <source>
        <dbReference type="RefSeq" id="XP_070854106.1"/>
    </source>
</evidence>
<sequence length="673" mass="75528">MDSKQLSAAQHAYSKGKSTESALHAVVSQIEKSLNHKEYALAAFLDIEGAFNNVLPTAITESLTDLGVEIQIVELIHKLLMSRMVTSTLGISTQTRFVNRGTPQGGVLSPLLWNIAVNKLLCYMEGGGCKVVAYADDVAIIFSGKFPQTLCDLMTAKLKILSDWTTERRLGVNPSKTELVLFTNRYKVPQLNPPILNNCSLSFSNNARYLGLILDKRLTWRLNSQERTRKATIALYSCKKAIGTKWGMSPKIVNWIHTAIVKPILLYGVSIWWPALMKQTTTTNLNKVQRMASLCISGALRTTPNEALNAILNLPSLDLAGMERAKIAAVRMRDLGQWKPQIYGHARILQQDTMIPPSTDLCKPIEYIHTPFEALLPTREDWEQGQPGPTEAVNFYTDGSKLNNQVGGGIYSEQLNIRKSFRLPDHCSVFQAEVFAIIEALMLLNDANCQNKLINIYSDSQAAIRSIISTNTNSHTISNCRKSLHEMALQFKIYLMWVPGHRNITGNCIADELARHGTTVPLLPDKENIGMPMATCKLNIRNQYKKLASLAWTHVKHCRISRQTWPIIDAKRTSELLRLNRTECGMVIRVFTGHWLVGTHASRLGAPRNDFCRSCRDEEEEETVEHLFCSCPALCRSRLYLLGNPFMNSLSELANISLKRIIKFIKATGWELC</sequence>
<dbReference type="InterPro" id="IPR043502">
    <property type="entry name" value="DNA/RNA_pol_sf"/>
</dbReference>
<reference evidence="4" key="1">
    <citation type="submission" date="2025-08" db="UniProtKB">
        <authorList>
            <consortium name="RefSeq"/>
        </authorList>
    </citation>
    <scope>IDENTIFICATION</scope>
</reference>
<name>A0ABM4TVV5_DROSZ</name>
<feature type="domain" description="Reverse transcriptase" evidence="1">
    <location>
        <begin position="1"/>
        <end position="214"/>
    </location>
</feature>
<evidence type="ECO:0000259" key="2">
    <source>
        <dbReference type="PROSITE" id="PS50879"/>
    </source>
</evidence>
<organism evidence="3 4">
    <name type="scientific">Drosophila suzukii</name>
    <name type="common">Spotted-wing drosophila fruit fly</name>
    <dbReference type="NCBI Taxonomy" id="28584"/>
    <lineage>
        <taxon>Eukaryota</taxon>
        <taxon>Metazoa</taxon>
        <taxon>Ecdysozoa</taxon>
        <taxon>Arthropoda</taxon>
        <taxon>Hexapoda</taxon>
        <taxon>Insecta</taxon>
        <taxon>Pterygota</taxon>
        <taxon>Neoptera</taxon>
        <taxon>Endopterygota</taxon>
        <taxon>Diptera</taxon>
        <taxon>Brachycera</taxon>
        <taxon>Muscomorpha</taxon>
        <taxon>Ephydroidea</taxon>
        <taxon>Drosophilidae</taxon>
        <taxon>Drosophila</taxon>
        <taxon>Sophophora</taxon>
    </lineage>
</organism>
<dbReference type="CDD" id="cd09276">
    <property type="entry name" value="Rnase_HI_RT_non_LTR"/>
    <property type="match status" value="1"/>
</dbReference>